<dbReference type="Gene3D" id="3.30.230.10">
    <property type="match status" value="1"/>
</dbReference>
<name>A0ABS5B5V7_9STRE</name>
<evidence type="ECO:0000313" key="3">
    <source>
        <dbReference type="EMBL" id="MBP2624195.1"/>
    </source>
</evidence>
<keyword evidence="1" id="KW-0378">Hydrolase</keyword>
<dbReference type="InterPro" id="IPR008269">
    <property type="entry name" value="Lon_proteolytic"/>
</dbReference>
<comment type="catalytic activity">
    <reaction evidence="1">
        <text>Hydrolysis of proteins in presence of ATP.</text>
        <dbReference type="EC" id="3.4.21.53"/>
    </reaction>
</comment>
<feature type="domain" description="Lon proteolytic" evidence="2">
    <location>
        <begin position="225"/>
        <end position="340"/>
    </location>
</feature>
<dbReference type="Proteomes" id="UP001519296">
    <property type="component" value="Unassembled WGS sequence"/>
</dbReference>
<protein>
    <recommendedName>
        <fullName evidence="1">endopeptidase La</fullName>
        <ecNumber evidence="1">3.4.21.53</ecNumber>
    </recommendedName>
</protein>
<dbReference type="EMBL" id="PRDG01000006">
    <property type="protein sequence ID" value="MBP2624195.1"/>
    <property type="molecule type" value="Genomic_DNA"/>
</dbReference>
<dbReference type="EC" id="3.4.21.53" evidence="1"/>
<reference evidence="3 4" key="1">
    <citation type="submission" date="2018-02" db="EMBL/GenBank/DDBJ databases">
        <title>Draft genome sequence of Streptococcus oricebi CCUG 70868T type strain.</title>
        <authorList>
            <person name="Mendez V."/>
            <person name="Salva-Serra F."/>
            <person name="Jaen-Luchoro D."/>
            <person name="Gonzales-Siles L."/>
            <person name="Karlsson R."/>
            <person name="Engstrom-Jakobsson H."/>
            <person name="Busquets A."/>
            <person name="Gomila M."/>
            <person name="Pineiro-Iglesias B."/>
            <person name="Bennasar-Figueras A."/>
            <person name="Seeger M."/>
            <person name="Moore E."/>
        </authorList>
    </citation>
    <scope>NUCLEOTIDE SEQUENCE [LARGE SCALE GENOMIC DNA]</scope>
    <source>
        <strain evidence="3 4">CCUG 70868</strain>
    </source>
</reference>
<dbReference type="Gene3D" id="2.30.42.10">
    <property type="match status" value="1"/>
</dbReference>
<dbReference type="InterPro" id="IPR020568">
    <property type="entry name" value="Ribosomal_Su5_D2-typ_SF"/>
</dbReference>
<proteinExistence type="inferred from homology"/>
<keyword evidence="4" id="KW-1185">Reference proteome</keyword>
<dbReference type="GO" id="GO:0008233">
    <property type="term" value="F:peptidase activity"/>
    <property type="evidence" value="ECO:0007669"/>
    <property type="project" value="UniProtKB-KW"/>
</dbReference>
<sequence length="343" mass="37496">MRAVSVVVVLTIIGFIPLPYVLEHSVPAKKASDFVEVTGKKEGGEGQVMITAVGVSNARVFTSILALLPDYSLEPEVDYVVPDDYYERHDKASEQENDTMTSSQLNALQVAYRAANRPVEMQQKNIYVSSVNSNSSFREQLQRGDRILKVNNQTYSNPYELLDKLEKKAVGALITIEYSRKGVLHTASGHLVVNKSSGKPSLGVELYSEVSLLVNPHISLKSNGVEGPSGGLMFSLEIYNQLSSKDITKGHIVAGTGTIDHKGNVGRISGVEKKVIAANRAGATIFFVPDDTIDADIVRLNPKLRTNYHEAVRAAIKIKSQMTIVPVKTFDDALLYLQKLPPA</sequence>
<dbReference type="PANTHER" id="PTHR10046">
    <property type="entry name" value="ATP DEPENDENT LON PROTEASE FAMILY MEMBER"/>
    <property type="match status" value="1"/>
</dbReference>
<evidence type="ECO:0000259" key="2">
    <source>
        <dbReference type="PROSITE" id="PS51786"/>
    </source>
</evidence>
<comment type="similarity">
    <text evidence="1">Belongs to the peptidase S16 family.</text>
</comment>
<feature type="active site" evidence="1">
    <location>
        <position position="274"/>
    </location>
</feature>
<keyword evidence="1" id="KW-0720">Serine protease</keyword>
<organism evidence="3 4">
    <name type="scientific">Streptococcus oricebi</name>
    <dbReference type="NCBI Taxonomy" id="1547447"/>
    <lineage>
        <taxon>Bacteria</taxon>
        <taxon>Bacillati</taxon>
        <taxon>Bacillota</taxon>
        <taxon>Bacilli</taxon>
        <taxon>Lactobacillales</taxon>
        <taxon>Streptococcaceae</taxon>
        <taxon>Streptococcus</taxon>
    </lineage>
</organism>
<comment type="caution">
    <text evidence="3">The sequence shown here is derived from an EMBL/GenBank/DDBJ whole genome shotgun (WGS) entry which is preliminary data.</text>
</comment>
<accession>A0ABS5B5V7</accession>
<evidence type="ECO:0000313" key="4">
    <source>
        <dbReference type="Proteomes" id="UP001519296"/>
    </source>
</evidence>
<dbReference type="Pfam" id="PF13180">
    <property type="entry name" value="PDZ_2"/>
    <property type="match status" value="1"/>
</dbReference>
<dbReference type="InterPro" id="IPR014721">
    <property type="entry name" value="Ribsml_uS5_D2-typ_fold_subgr"/>
</dbReference>
<dbReference type="NCBIfam" id="NF041438">
    <property type="entry name" value="SepM_fam_S16"/>
    <property type="match status" value="1"/>
</dbReference>
<gene>
    <name evidence="3" type="ORF">C4K46_09630</name>
</gene>
<dbReference type="InterPro" id="IPR027065">
    <property type="entry name" value="Lon_Prtase"/>
</dbReference>
<dbReference type="InterPro" id="IPR036034">
    <property type="entry name" value="PDZ_sf"/>
</dbReference>
<dbReference type="GO" id="GO:0006508">
    <property type="term" value="P:proteolysis"/>
    <property type="evidence" value="ECO:0007669"/>
    <property type="project" value="UniProtKB-KW"/>
</dbReference>
<dbReference type="Pfam" id="PF05362">
    <property type="entry name" value="Lon_C"/>
    <property type="match status" value="1"/>
</dbReference>
<dbReference type="SUPFAM" id="SSF50156">
    <property type="entry name" value="PDZ domain-like"/>
    <property type="match status" value="1"/>
</dbReference>
<evidence type="ECO:0000256" key="1">
    <source>
        <dbReference type="PROSITE-ProRule" id="PRU01122"/>
    </source>
</evidence>
<dbReference type="SUPFAM" id="SSF54211">
    <property type="entry name" value="Ribosomal protein S5 domain 2-like"/>
    <property type="match status" value="1"/>
</dbReference>
<feature type="active site" evidence="1">
    <location>
        <position position="229"/>
    </location>
</feature>
<dbReference type="PROSITE" id="PS51786">
    <property type="entry name" value="LON_PROTEOLYTIC"/>
    <property type="match status" value="1"/>
</dbReference>
<keyword evidence="1 3" id="KW-0645">Protease</keyword>
<dbReference type="InterPro" id="IPR001478">
    <property type="entry name" value="PDZ"/>
</dbReference>